<dbReference type="InterPro" id="IPR012337">
    <property type="entry name" value="RNaseH-like_sf"/>
</dbReference>
<dbReference type="PANTHER" id="PTHR45913">
    <property type="entry name" value="EPM2A-INTERACTING PROTEIN 1"/>
    <property type="match status" value="1"/>
</dbReference>
<evidence type="ECO:0000313" key="2">
    <source>
        <dbReference type="EMBL" id="CAI6365478.1"/>
    </source>
</evidence>
<dbReference type="Pfam" id="PF05699">
    <property type="entry name" value="Dimer_Tnp_hAT"/>
    <property type="match status" value="1"/>
</dbReference>
<evidence type="ECO:0000313" key="3">
    <source>
        <dbReference type="Proteomes" id="UP001160148"/>
    </source>
</evidence>
<dbReference type="EMBL" id="CARXXK010000004">
    <property type="protein sequence ID" value="CAI6365478.1"/>
    <property type="molecule type" value="Genomic_DNA"/>
</dbReference>
<accession>A0AAV0XC40</accession>
<dbReference type="InterPro" id="IPR008906">
    <property type="entry name" value="HATC_C_dom"/>
</dbReference>
<dbReference type="GO" id="GO:0046983">
    <property type="term" value="F:protein dimerization activity"/>
    <property type="evidence" value="ECO:0007669"/>
    <property type="project" value="InterPro"/>
</dbReference>
<protein>
    <recommendedName>
        <fullName evidence="1">HAT C-terminal dimerisation domain-containing protein</fullName>
    </recommendedName>
</protein>
<organism evidence="2 3">
    <name type="scientific">Macrosiphum euphorbiae</name>
    <name type="common">potato aphid</name>
    <dbReference type="NCBI Taxonomy" id="13131"/>
    <lineage>
        <taxon>Eukaryota</taxon>
        <taxon>Metazoa</taxon>
        <taxon>Ecdysozoa</taxon>
        <taxon>Arthropoda</taxon>
        <taxon>Hexapoda</taxon>
        <taxon>Insecta</taxon>
        <taxon>Pterygota</taxon>
        <taxon>Neoptera</taxon>
        <taxon>Paraneoptera</taxon>
        <taxon>Hemiptera</taxon>
        <taxon>Sternorrhyncha</taxon>
        <taxon>Aphidomorpha</taxon>
        <taxon>Aphidoidea</taxon>
        <taxon>Aphididae</taxon>
        <taxon>Macrosiphini</taxon>
        <taxon>Macrosiphum</taxon>
    </lineage>
</organism>
<evidence type="ECO:0000259" key="1">
    <source>
        <dbReference type="Pfam" id="PF05699"/>
    </source>
</evidence>
<dbReference type="AlphaFoldDB" id="A0AAV0XC40"/>
<keyword evidence="3" id="KW-1185">Reference proteome</keyword>
<dbReference type="PANTHER" id="PTHR45913:SF21">
    <property type="entry name" value="DUF4371 DOMAIN-CONTAINING PROTEIN"/>
    <property type="match status" value="1"/>
</dbReference>
<sequence length="195" mass="22700">MKNQTRGVDYLDVITNFLDDNDIDIEKLVCVCTDGCPSMTGCEKGFISLLKKKYNLTNILSFHCIIHQENLAARVSIPEVDLVMKNVINIIELKNDTNLEAIFKEKREQKEYIEFWNLVPGKYKTLQKCAHFLMTMFTSTYLCETSYSKMKYAKNVYRNRLTDSHLDDLLRVACSNYKPDMSKIVKKLSQFQNSH</sequence>
<reference evidence="2 3" key="1">
    <citation type="submission" date="2023-01" db="EMBL/GenBank/DDBJ databases">
        <authorList>
            <person name="Whitehead M."/>
        </authorList>
    </citation>
    <scope>NUCLEOTIDE SEQUENCE [LARGE SCALE GENOMIC DNA]</scope>
</reference>
<proteinExistence type="predicted"/>
<gene>
    <name evidence="2" type="ORF">MEUPH1_LOCUS20184</name>
</gene>
<dbReference type="Proteomes" id="UP001160148">
    <property type="component" value="Unassembled WGS sequence"/>
</dbReference>
<dbReference type="SUPFAM" id="SSF53098">
    <property type="entry name" value="Ribonuclease H-like"/>
    <property type="match status" value="1"/>
</dbReference>
<feature type="domain" description="HAT C-terminal dimerisation" evidence="1">
    <location>
        <begin position="108"/>
        <end position="170"/>
    </location>
</feature>
<comment type="caution">
    <text evidence="2">The sequence shown here is derived from an EMBL/GenBank/DDBJ whole genome shotgun (WGS) entry which is preliminary data.</text>
</comment>
<name>A0AAV0XC40_9HEMI</name>